<dbReference type="RefSeq" id="WP_208315336.1">
    <property type="nucleotide sequence ID" value="NZ_JAELYA010000007.1"/>
</dbReference>
<reference evidence="7 8" key="1">
    <citation type="submission" date="2020-12" db="EMBL/GenBank/DDBJ databases">
        <title>Pseudomonas schmalbachii sp. nov. isolated from millipede gut.</title>
        <authorList>
            <person name="Shelomi M."/>
        </authorList>
    </citation>
    <scope>NUCLEOTIDE SEQUENCE [LARGE SCALE GENOMIC DNA]</scope>
    <source>
        <strain evidence="7 8">Milli4</strain>
    </source>
</reference>
<evidence type="ECO:0000256" key="3">
    <source>
        <dbReference type="ARBA" id="ARBA00022692"/>
    </source>
</evidence>
<feature type="transmembrane region" description="Helical" evidence="6">
    <location>
        <begin position="7"/>
        <end position="27"/>
    </location>
</feature>
<organism evidence="7 8">
    <name type="scientific">Pseudomonas schmalbachii</name>
    <dbReference type="NCBI Taxonomy" id="2816993"/>
    <lineage>
        <taxon>Bacteria</taxon>
        <taxon>Pseudomonadati</taxon>
        <taxon>Pseudomonadota</taxon>
        <taxon>Gammaproteobacteria</taxon>
        <taxon>Pseudomonadales</taxon>
        <taxon>Pseudomonadaceae</taxon>
        <taxon>Pseudomonas</taxon>
    </lineage>
</organism>
<feature type="transmembrane region" description="Helical" evidence="6">
    <location>
        <begin position="162"/>
        <end position="185"/>
    </location>
</feature>
<dbReference type="InterPro" id="IPR050833">
    <property type="entry name" value="Poly_Biosynth_Transport"/>
</dbReference>
<evidence type="ECO:0000256" key="1">
    <source>
        <dbReference type="ARBA" id="ARBA00004651"/>
    </source>
</evidence>
<dbReference type="EMBL" id="JAELYA010000007">
    <property type="protein sequence ID" value="MBO3277149.1"/>
    <property type="molecule type" value="Genomic_DNA"/>
</dbReference>
<name>A0ABS3TU12_9PSED</name>
<keyword evidence="4 6" id="KW-1133">Transmembrane helix</keyword>
<keyword evidence="8" id="KW-1185">Reference proteome</keyword>
<protein>
    <submittedName>
        <fullName evidence="7">Oligosaccharide flippase family protein</fullName>
    </submittedName>
</protein>
<feature type="transmembrane region" description="Helical" evidence="6">
    <location>
        <begin position="39"/>
        <end position="56"/>
    </location>
</feature>
<evidence type="ECO:0000313" key="8">
    <source>
        <dbReference type="Proteomes" id="UP000669060"/>
    </source>
</evidence>
<keyword evidence="5 6" id="KW-0472">Membrane</keyword>
<sequence>MLGKISYSLLNNIAVAIFPVITIPIVLHKIPLDTYGEYISIYLAYTIANSIVILSFSSSANRSYLESTLRKEEEKCFIKLITCQFLLTIPLFLIYTTATTIIPTNNKAITCLFLIATISSSLNVDWYFYAKQLYKMLFWRNLSLRAIAIILLLLSIKNEGDITIYALITSTLIVSTNLLGFLMAWKENVTKPLKITKLLDAWQEIKSAKHFYTNSGIATSYQQLDQILIGSLLGEAHLAKLNILKQLILVPTNITGTYSKFFTTQAVLSRSTGTYKKTIKRTLKGFVLLLLALAIIGLPLGLPVINFLTASQADYSFKDIALCAGVALSTSAAVFINTQISIPLKLEKINTASNIFVSATSLLTMYSLHEEYGYLSAIIGLLAGETLGVLIMITLHILYKRKRNNTNITISN</sequence>
<feature type="transmembrane region" description="Helical" evidence="6">
    <location>
        <begin position="77"/>
        <end position="95"/>
    </location>
</feature>
<dbReference type="PANTHER" id="PTHR30250:SF11">
    <property type="entry name" value="O-ANTIGEN TRANSPORTER-RELATED"/>
    <property type="match status" value="1"/>
</dbReference>
<evidence type="ECO:0000313" key="7">
    <source>
        <dbReference type="EMBL" id="MBO3277149.1"/>
    </source>
</evidence>
<comment type="subcellular location">
    <subcellularLocation>
        <location evidence="1">Cell membrane</location>
        <topology evidence="1">Multi-pass membrane protein</topology>
    </subcellularLocation>
</comment>
<evidence type="ECO:0000256" key="4">
    <source>
        <dbReference type="ARBA" id="ARBA00022989"/>
    </source>
</evidence>
<proteinExistence type="predicted"/>
<keyword evidence="3 6" id="KW-0812">Transmembrane</keyword>
<feature type="transmembrane region" description="Helical" evidence="6">
    <location>
        <begin position="137"/>
        <end position="156"/>
    </location>
</feature>
<dbReference type="Pfam" id="PF01943">
    <property type="entry name" value="Polysacc_synt"/>
    <property type="match status" value="1"/>
</dbReference>
<feature type="transmembrane region" description="Helical" evidence="6">
    <location>
        <begin position="374"/>
        <end position="399"/>
    </location>
</feature>
<dbReference type="InterPro" id="IPR002797">
    <property type="entry name" value="Polysacc_synth"/>
</dbReference>
<keyword evidence="2" id="KW-1003">Cell membrane</keyword>
<evidence type="ECO:0000256" key="5">
    <source>
        <dbReference type="ARBA" id="ARBA00023136"/>
    </source>
</evidence>
<evidence type="ECO:0000256" key="2">
    <source>
        <dbReference type="ARBA" id="ARBA00022475"/>
    </source>
</evidence>
<comment type="caution">
    <text evidence="7">The sequence shown here is derived from an EMBL/GenBank/DDBJ whole genome shotgun (WGS) entry which is preliminary data.</text>
</comment>
<accession>A0ABS3TU12</accession>
<feature type="transmembrane region" description="Helical" evidence="6">
    <location>
        <begin position="286"/>
        <end position="309"/>
    </location>
</feature>
<dbReference type="Proteomes" id="UP000669060">
    <property type="component" value="Unassembled WGS sequence"/>
</dbReference>
<dbReference type="PANTHER" id="PTHR30250">
    <property type="entry name" value="PST FAMILY PREDICTED COLANIC ACID TRANSPORTER"/>
    <property type="match status" value="1"/>
</dbReference>
<gene>
    <name evidence="7" type="ORF">JFY56_18165</name>
</gene>
<feature type="transmembrane region" description="Helical" evidence="6">
    <location>
        <begin position="107"/>
        <end position="130"/>
    </location>
</feature>
<evidence type="ECO:0000256" key="6">
    <source>
        <dbReference type="SAM" id="Phobius"/>
    </source>
</evidence>